<name>A0ABW3J9R2_9HYPH</name>
<feature type="compositionally biased region" description="Low complexity" evidence="1">
    <location>
        <begin position="111"/>
        <end position="123"/>
    </location>
</feature>
<reference evidence="4" key="1">
    <citation type="journal article" date="2019" name="Int. J. Syst. Evol. Microbiol.">
        <title>The Global Catalogue of Microorganisms (GCM) 10K type strain sequencing project: providing services to taxonomists for standard genome sequencing and annotation.</title>
        <authorList>
            <consortium name="The Broad Institute Genomics Platform"/>
            <consortium name="The Broad Institute Genome Sequencing Center for Infectious Disease"/>
            <person name="Wu L."/>
            <person name="Ma J."/>
        </authorList>
    </citation>
    <scope>NUCLEOTIDE SEQUENCE [LARGE SCALE GENOMIC DNA]</scope>
    <source>
        <strain evidence="4">CCUG 61697</strain>
    </source>
</reference>
<evidence type="ECO:0000256" key="2">
    <source>
        <dbReference type="SAM" id="SignalP"/>
    </source>
</evidence>
<comment type="caution">
    <text evidence="3">The sequence shown here is derived from an EMBL/GenBank/DDBJ whole genome shotgun (WGS) entry which is preliminary data.</text>
</comment>
<evidence type="ECO:0000313" key="4">
    <source>
        <dbReference type="Proteomes" id="UP001597102"/>
    </source>
</evidence>
<evidence type="ECO:0000313" key="3">
    <source>
        <dbReference type="EMBL" id="MFD0986177.1"/>
    </source>
</evidence>
<keyword evidence="2" id="KW-0732">Signal</keyword>
<feature type="compositionally biased region" description="Low complexity" evidence="1">
    <location>
        <begin position="62"/>
        <end position="84"/>
    </location>
</feature>
<feature type="region of interest" description="Disordered" evidence="1">
    <location>
        <begin position="39"/>
        <end position="200"/>
    </location>
</feature>
<feature type="compositionally biased region" description="Low complexity" evidence="1">
    <location>
        <begin position="40"/>
        <end position="51"/>
    </location>
</feature>
<dbReference type="Proteomes" id="UP001597102">
    <property type="component" value="Unassembled WGS sequence"/>
</dbReference>
<feature type="compositionally biased region" description="Polar residues" evidence="1">
    <location>
        <begin position="181"/>
        <end position="194"/>
    </location>
</feature>
<accession>A0ABW3J9R2</accession>
<feature type="compositionally biased region" description="Gly residues" evidence="1">
    <location>
        <begin position="52"/>
        <end position="61"/>
    </location>
</feature>
<dbReference type="RefSeq" id="WP_379085810.1">
    <property type="nucleotide sequence ID" value="NZ_JBHTJO010000001.1"/>
</dbReference>
<proteinExistence type="predicted"/>
<gene>
    <name evidence="3" type="ORF">ACFQ2F_03585</name>
</gene>
<dbReference type="EMBL" id="JBHTJO010000001">
    <property type="protein sequence ID" value="MFD0986177.1"/>
    <property type="molecule type" value="Genomic_DNA"/>
</dbReference>
<evidence type="ECO:0000256" key="1">
    <source>
        <dbReference type="SAM" id="MobiDB-lite"/>
    </source>
</evidence>
<organism evidence="3 4">
    <name type="scientific">Methyloligella solikamskensis</name>
    <dbReference type="NCBI Taxonomy" id="1177756"/>
    <lineage>
        <taxon>Bacteria</taxon>
        <taxon>Pseudomonadati</taxon>
        <taxon>Pseudomonadota</taxon>
        <taxon>Alphaproteobacteria</taxon>
        <taxon>Hyphomicrobiales</taxon>
        <taxon>Hyphomicrobiaceae</taxon>
        <taxon>Methyloligella</taxon>
    </lineage>
</organism>
<sequence>MRVTRRGCATLLLTGLVFCGLAGPAYAQIERRSLEPLDVPQDQMPQAPAQGPGQGQSGGQIYGQPQEYGQPQDYGQPQGQPQGQTFDGYGQPPADAGSPNYDGQQYGGQGQYQDQYGGQQYGDPNAPTSLTPPGLDGPSYQEQPAYGGQPSGGQSSQPTYDGQPGPAYGDRQPGFYGDSSYAPQASYGNPSGDQSPMPAGVWRNVDAQQMQQLLAGAKLPSSSPVLSVLIARALAADPPEGGQETAIRVSALERAGRAEQIVELLAPAAQSGDPGVAARYGLALLAAGRDQEACGLNLGQVPQSARPDSDVTQAALLIPVYCAALQGNAQGAAQALQSAQQRGVRSPVASAVIGQLSQTSQEPPPIPGTLDVLDYVFLRLGKVALPASLADSANPTLLSRIAQDSEVSPELRLAAAERGASLHLVDGEVLREAYTQAAPQLGKEASAPYALRAKLFVNLQKAPSAAYRAESIDALLSSGKEAGIQLELAEALAPENAKLAQDPSAAKFAETGVRVAILAGDDQSAWEWIERGGQAARSWPLLVAVDDPFGPRAEAALNSGAEIASQTGLPSPVLHRLITVLDALNYDVPIPLWDMASKSEQPSDGYLPERGVLTDLQQASEQGEVGKTVLLVAAALGPNGPSGANLLALGDSVRALRKVGLEAEARRLGFEALYPRWPFQGKA</sequence>
<keyword evidence="4" id="KW-1185">Reference proteome</keyword>
<protein>
    <submittedName>
        <fullName evidence="3">Uncharacterized protein</fullName>
    </submittedName>
</protein>
<feature type="chain" id="PRO_5045693563" evidence="2">
    <location>
        <begin position="28"/>
        <end position="683"/>
    </location>
</feature>
<feature type="signal peptide" evidence="2">
    <location>
        <begin position="1"/>
        <end position="27"/>
    </location>
</feature>